<name>A0A2S3IUZ5_9POAL</name>
<feature type="transmembrane region" description="Helical" evidence="7">
    <location>
        <begin position="123"/>
        <end position="142"/>
    </location>
</feature>
<dbReference type="Gene3D" id="1.20.1080.10">
    <property type="entry name" value="Glycerol uptake facilitator protein"/>
    <property type="match status" value="1"/>
</dbReference>
<dbReference type="InterPro" id="IPR023271">
    <property type="entry name" value="Aquaporin-like"/>
</dbReference>
<accession>A0A2S3IUZ5</accession>
<proteinExistence type="inferred from homology"/>
<dbReference type="Proteomes" id="UP000243499">
    <property type="component" value="Chromosome 9"/>
</dbReference>
<evidence type="ECO:0000313" key="8">
    <source>
        <dbReference type="EMBL" id="PAN52002.1"/>
    </source>
</evidence>
<dbReference type="EMBL" id="CM008054">
    <property type="protein sequence ID" value="PAN52002.1"/>
    <property type="molecule type" value="Genomic_DNA"/>
</dbReference>
<keyword evidence="2 6" id="KW-0812">Transmembrane</keyword>
<dbReference type="GO" id="GO:0015250">
    <property type="term" value="F:water channel activity"/>
    <property type="evidence" value="ECO:0007669"/>
    <property type="project" value="TreeGrafter"/>
</dbReference>
<keyword evidence="3" id="KW-0677">Repeat</keyword>
<dbReference type="InterPro" id="IPR034294">
    <property type="entry name" value="Aquaporin_transptr"/>
</dbReference>
<evidence type="ECO:0000256" key="6">
    <source>
        <dbReference type="RuleBase" id="RU000477"/>
    </source>
</evidence>
<dbReference type="PANTHER" id="PTHR45665">
    <property type="entry name" value="AQUAPORIN-8"/>
    <property type="match status" value="1"/>
</dbReference>
<keyword evidence="6" id="KW-0813">Transport</keyword>
<evidence type="ECO:0008006" key="9">
    <source>
        <dbReference type="Google" id="ProtNLM"/>
    </source>
</evidence>
<dbReference type="GO" id="GO:0016020">
    <property type="term" value="C:membrane"/>
    <property type="evidence" value="ECO:0007669"/>
    <property type="project" value="UniProtKB-SubCell"/>
</dbReference>
<evidence type="ECO:0000256" key="7">
    <source>
        <dbReference type="SAM" id="Phobius"/>
    </source>
</evidence>
<protein>
    <recommendedName>
        <fullName evidence="9">Aquaporin</fullName>
    </recommendedName>
</protein>
<reference evidence="8" key="1">
    <citation type="submission" date="2018-04" db="EMBL/GenBank/DDBJ databases">
        <title>WGS assembly of Panicum hallii.</title>
        <authorList>
            <person name="Lovell J."/>
            <person name="Jenkins J."/>
            <person name="Lowry D."/>
            <person name="Mamidi S."/>
            <person name="Sreedasyam A."/>
            <person name="Weng X."/>
            <person name="Barry K."/>
            <person name="Bonette J."/>
            <person name="Campitelli B."/>
            <person name="Daum C."/>
            <person name="Gordon S."/>
            <person name="Gould B."/>
            <person name="Lipzen A."/>
            <person name="Macqueen A."/>
            <person name="Palacio-Mejia J."/>
            <person name="Plott C."/>
            <person name="Shakirov E."/>
            <person name="Shu S."/>
            <person name="Yoshinaga Y."/>
            <person name="Zane M."/>
            <person name="Rokhsar D."/>
            <person name="Grimwood J."/>
            <person name="Schmutz J."/>
            <person name="Juenger T."/>
        </authorList>
    </citation>
    <scope>NUCLEOTIDE SEQUENCE [LARGE SCALE GENOMIC DNA]</scope>
    <source>
        <strain evidence="8">FIL2</strain>
    </source>
</reference>
<dbReference type="PANTHER" id="PTHR45665:SF18">
    <property type="entry name" value="AQUAPORIN TIP3.1"/>
    <property type="match status" value="1"/>
</dbReference>
<evidence type="ECO:0000256" key="3">
    <source>
        <dbReference type="ARBA" id="ARBA00022737"/>
    </source>
</evidence>
<evidence type="ECO:0000256" key="2">
    <source>
        <dbReference type="ARBA" id="ARBA00022692"/>
    </source>
</evidence>
<dbReference type="SUPFAM" id="SSF81338">
    <property type="entry name" value="Aquaporin-like"/>
    <property type="match status" value="1"/>
</dbReference>
<comment type="subcellular location">
    <subcellularLocation>
        <location evidence="1">Membrane</location>
        <topology evidence="1">Multi-pass membrane protein</topology>
    </subcellularLocation>
</comment>
<keyword evidence="4 7" id="KW-1133">Transmembrane helix</keyword>
<feature type="transmembrane region" description="Helical" evidence="7">
    <location>
        <begin position="86"/>
        <end position="103"/>
    </location>
</feature>
<evidence type="ECO:0000256" key="5">
    <source>
        <dbReference type="ARBA" id="ARBA00023136"/>
    </source>
</evidence>
<dbReference type="PRINTS" id="PR00783">
    <property type="entry name" value="MINTRINSICP"/>
</dbReference>
<dbReference type="Pfam" id="PF00230">
    <property type="entry name" value="MIP"/>
    <property type="match status" value="1"/>
</dbReference>
<keyword evidence="5 7" id="KW-0472">Membrane</keyword>
<evidence type="ECO:0000256" key="1">
    <source>
        <dbReference type="ARBA" id="ARBA00004141"/>
    </source>
</evidence>
<sequence>MRAGRRRFNVGRLATATDPAGTLRDAVAELLATAIFVFAAEGSGWCRWPSRSRPPWHAPSTSPGHVNPAITFVALLGGRVCLVRSLLYWVAQLLGAVAGALLLRLATGGVRLPEYALAGGMTGWHAVVLDAAMAFGLMYAYYATAMDPRGRHAGAVAPLAVGLLAGANVLACGALDGAVMNPARAFGPAIVGSRRWSNH</sequence>
<organism evidence="8">
    <name type="scientific">Panicum hallii</name>
    <dbReference type="NCBI Taxonomy" id="206008"/>
    <lineage>
        <taxon>Eukaryota</taxon>
        <taxon>Viridiplantae</taxon>
        <taxon>Streptophyta</taxon>
        <taxon>Embryophyta</taxon>
        <taxon>Tracheophyta</taxon>
        <taxon>Spermatophyta</taxon>
        <taxon>Magnoliopsida</taxon>
        <taxon>Liliopsida</taxon>
        <taxon>Poales</taxon>
        <taxon>Poaceae</taxon>
        <taxon>PACMAD clade</taxon>
        <taxon>Panicoideae</taxon>
        <taxon>Panicodae</taxon>
        <taxon>Paniceae</taxon>
        <taxon>Panicinae</taxon>
        <taxon>Panicum</taxon>
        <taxon>Panicum sect. Panicum</taxon>
    </lineage>
</organism>
<dbReference type="InterPro" id="IPR000425">
    <property type="entry name" value="MIP"/>
</dbReference>
<dbReference type="AlphaFoldDB" id="A0A2S3IUZ5"/>
<dbReference type="Gramene" id="PAN52002">
    <property type="protein sequence ID" value="PAN52002"/>
    <property type="gene ID" value="PAHAL_9G635700"/>
</dbReference>
<gene>
    <name evidence="8" type="ORF">PAHAL_9G635700</name>
</gene>
<comment type="similarity">
    <text evidence="6">Belongs to the MIP/aquaporin (TC 1.A.8) family.</text>
</comment>
<evidence type="ECO:0000256" key="4">
    <source>
        <dbReference type="ARBA" id="ARBA00022989"/>
    </source>
</evidence>